<dbReference type="EMBL" id="BTGU01000009">
    <property type="protein sequence ID" value="GMN39456.1"/>
    <property type="molecule type" value="Genomic_DNA"/>
</dbReference>
<dbReference type="AlphaFoldDB" id="A0AA88AFG1"/>
<name>A0AA88AFG1_FICCA</name>
<reference evidence="2" key="1">
    <citation type="submission" date="2023-07" db="EMBL/GenBank/DDBJ databases">
        <title>draft genome sequence of fig (Ficus carica).</title>
        <authorList>
            <person name="Takahashi T."/>
            <person name="Nishimura K."/>
        </authorList>
    </citation>
    <scope>NUCLEOTIDE SEQUENCE</scope>
</reference>
<comment type="caution">
    <text evidence="2">The sequence shown here is derived from an EMBL/GenBank/DDBJ whole genome shotgun (WGS) entry which is preliminary data.</text>
</comment>
<proteinExistence type="predicted"/>
<organism evidence="2 3">
    <name type="scientific">Ficus carica</name>
    <name type="common">Common fig</name>
    <dbReference type="NCBI Taxonomy" id="3494"/>
    <lineage>
        <taxon>Eukaryota</taxon>
        <taxon>Viridiplantae</taxon>
        <taxon>Streptophyta</taxon>
        <taxon>Embryophyta</taxon>
        <taxon>Tracheophyta</taxon>
        <taxon>Spermatophyta</taxon>
        <taxon>Magnoliopsida</taxon>
        <taxon>eudicotyledons</taxon>
        <taxon>Gunneridae</taxon>
        <taxon>Pentapetalae</taxon>
        <taxon>rosids</taxon>
        <taxon>fabids</taxon>
        <taxon>Rosales</taxon>
        <taxon>Moraceae</taxon>
        <taxon>Ficeae</taxon>
        <taxon>Ficus</taxon>
    </lineage>
</organism>
<protein>
    <submittedName>
        <fullName evidence="2">Uncharacterized protein</fullName>
    </submittedName>
</protein>
<feature type="compositionally biased region" description="Polar residues" evidence="1">
    <location>
        <begin position="8"/>
        <end position="23"/>
    </location>
</feature>
<gene>
    <name evidence="2" type="ORF">TIFTF001_008688</name>
</gene>
<keyword evidence="3" id="KW-1185">Reference proteome</keyword>
<evidence type="ECO:0000313" key="2">
    <source>
        <dbReference type="EMBL" id="GMN39456.1"/>
    </source>
</evidence>
<dbReference type="Proteomes" id="UP001187192">
    <property type="component" value="Unassembled WGS sequence"/>
</dbReference>
<accession>A0AA88AFG1</accession>
<evidence type="ECO:0000256" key="1">
    <source>
        <dbReference type="SAM" id="MobiDB-lite"/>
    </source>
</evidence>
<feature type="region of interest" description="Disordered" evidence="1">
    <location>
        <begin position="1"/>
        <end position="23"/>
    </location>
</feature>
<evidence type="ECO:0000313" key="3">
    <source>
        <dbReference type="Proteomes" id="UP001187192"/>
    </source>
</evidence>
<sequence>MGEARSIPLNTTHHQTRESPQAQSGWALLREVPYESVGAPNRKAQAFLQSSSHIGRLSLLMHHYPGPMPRYLQVLATA</sequence>